<gene>
    <name evidence="1" type="ORF">B9Z19DRAFT_1121686</name>
</gene>
<proteinExistence type="predicted"/>
<protein>
    <submittedName>
        <fullName evidence="1">Uncharacterized protein</fullName>
    </submittedName>
</protein>
<sequence length="358" mass="40747">MASPLNRNHHLKAMEKTAMGEEEVAPIGHSNSTYVEKCIQKFNDWHGRKNPLGLCEDEQDRLAMSLSISDFLEMKKVLKIDEDEKFPRYCYDVSSTTLTIQRMPSPIHEQVMSTVAGGFSAVQASLPTNYRRSIQIVTNQVFDEFDGRHDGTEKIPDTAVQITDAAGMPRVRFILEVGLSESYEMLVHDAQTWLEGNNDVTLVMLVKLEENPPYVCPVKDLTDEEFEHLKFPDRKSINVKTFALEGDYGPATYMGLAWVGEISGFIEVWERDKLSGMAQITAAGRINLFNLLNTQSTLFTLRDFMELPVEGDHKVLINWDDYFSNLGINICQLAAYRCRQMRKDRAGKDDIRDADYEP</sequence>
<dbReference type="EMBL" id="NESQ01000039">
    <property type="protein sequence ID" value="PUU81781.1"/>
    <property type="molecule type" value="Genomic_DNA"/>
</dbReference>
<name>A0A2T7A230_TUBBO</name>
<accession>A0A2T7A230</accession>
<organism evidence="1 2">
    <name type="scientific">Tuber borchii</name>
    <name type="common">White truffle</name>
    <dbReference type="NCBI Taxonomy" id="42251"/>
    <lineage>
        <taxon>Eukaryota</taxon>
        <taxon>Fungi</taxon>
        <taxon>Dikarya</taxon>
        <taxon>Ascomycota</taxon>
        <taxon>Pezizomycotina</taxon>
        <taxon>Pezizomycetes</taxon>
        <taxon>Pezizales</taxon>
        <taxon>Tuberaceae</taxon>
        <taxon>Tuber</taxon>
    </lineage>
</organism>
<comment type="caution">
    <text evidence="1">The sequence shown here is derived from an EMBL/GenBank/DDBJ whole genome shotgun (WGS) entry which is preliminary data.</text>
</comment>
<dbReference type="AlphaFoldDB" id="A0A2T7A230"/>
<dbReference type="Proteomes" id="UP000244722">
    <property type="component" value="Unassembled WGS sequence"/>
</dbReference>
<dbReference type="OrthoDB" id="76567at2759"/>
<evidence type="ECO:0000313" key="1">
    <source>
        <dbReference type="EMBL" id="PUU81781.1"/>
    </source>
</evidence>
<evidence type="ECO:0000313" key="2">
    <source>
        <dbReference type="Proteomes" id="UP000244722"/>
    </source>
</evidence>
<reference evidence="1 2" key="1">
    <citation type="submission" date="2017-04" db="EMBL/GenBank/DDBJ databases">
        <title>Draft genome sequence of Tuber borchii Vittad., a whitish edible truffle.</title>
        <authorList>
            <consortium name="DOE Joint Genome Institute"/>
            <person name="Murat C."/>
            <person name="Kuo A."/>
            <person name="Barry K.W."/>
            <person name="Clum A."/>
            <person name="Dockter R.B."/>
            <person name="Fauchery L."/>
            <person name="Iotti M."/>
            <person name="Kohler A."/>
            <person name="Labutti K."/>
            <person name="Lindquist E.A."/>
            <person name="Lipzen A."/>
            <person name="Ohm R.A."/>
            <person name="Wang M."/>
            <person name="Grigoriev I.V."/>
            <person name="Zambonelli A."/>
            <person name="Martin F.M."/>
        </authorList>
    </citation>
    <scope>NUCLEOTIDE SEQUENCE [LARGE SCALE GENOMIC DNA]</scope>
    <source>
        <strain evidence="1 2">Tbo3840</strain>
    </source>
</reference>
<keyword evidence="2" id="KW-1185">Reference proteome</keyword>